<evidence type="ECO:0000313" key="1">
    <source>
        <dbReference type="EMBL" id="CAC9973652.1"/>
    </source>
</evidence>
<organism evidence="1 2">
    <name type="scientific">Flavobacterium panici</name>
    <dbReference type="NCBI Taxonomy" id="2654843"/>
    <lineage>
        <taxon>Bacteria</taxon>
        <taxon>Pseudomonadati</taxon>
        <taxon>Bacteroidota</taxon>
        <taxon>Flavobacteriia</taxon>
        <taxon>Flavobacteriales</taxon>
        <taxon>Flavobacteriaceae</taxon>
        <taxon>Flavobacterium</taxon>
    </lineage>
</organism>
<proteinExistence type="predicted"/>
<comment type="caution">
    <text evidence="1">The sequence shown here is derived from an EMBL/GenBank/DDBJ whole genome shotgun (WGS) entry which is preliminary data.</text>
</comment>
<dbReference type="EMBL" id="CAIJDE010000034">
    <property type="protein sequence ID" value="CAC9973652.1"/>
    <property type="molecule type" value="Genomic_DNA"/>
</dbReference>
<evidence type="ECO:0000313" key="2">
    <source>
        <dbReference type="Proteomes" id="UP000533639"/>
    </source>
</evidence>
<protein>
    <submittedName>
        <fullName evidence="1">Uncharacterized protein</fullName>
    </submittedName>
</protein>
<name>A0A9N8P128_9FLAO</name>
<dbReference type="AlphaFoldDB" id="A0A9N8P128"/>
<reference evidence="1 2" key="1">
    <citation type="submission" date="2020-06" db="EMBL/GenBank/DDBJ databases">
        <authorList>
            <person name="Criscuolo A."/>
        </authorList>
    </citation>
    <scope>NUCLEOTIDE SEQUENCE [LARGE SCALE GENOMIC DNA]</scope>
    <source>
        <strain evidence="1">PXU-55</strain>
    </source>
</reference>
<accession>A0A9N8P128</accession>
<keyword evidence="2" id="KW-1185">Reference proteome</keyword>
<sequence length="148" mass="16678">MCNLNKYLMFRKEKKLPLKIQEKFKSEKNLIVVIIFLLVSGCSSVKCSKFYTYSAKKIDLKGITLKLKSQGVDLGDVGIAEVSIDPKYVVANNKLQELDLLQYAMCNQINGLSKGSIRDNAIVNYTKVLEEMLKIAQNPALNDTIKNK</sequence>
<dbReference type="Proteomes" id="UP000533639">
    <property type="component" value="Unassembled WGS sequence"/>
</dbReference>
<gene>
    <name evidence="1" type="ORF">FLAPXU55_01337</name>
</gene>